<gene>
    <name evidence="2" type="ORF">GQE98_17465</name>
</gene>
<name>A0A6L8WDI7_9PROT</name>
<evidence type="ECO:0000313" key="3">
    <source>
        <dbReference type="Proteomes" id="UP000476030"/>
    </source>
</evidence>
<reference evidence="2 3" key="1">
    <citation type="submission" date="2019-12" db="EMBL/GenBank/DDBJ databases">
        <title>Snethiella sp. nov. sp. isolated from sea sand.</title>
        <authorList>
            <person name="Kim J."/>
            <person name="Jeong S.E."/>
            <person name="Jung H.S."/>
            <person name="Jeon C.O."/>
        </authorList>
    </citation>
    <scope>NUCLEOTIDE SEQUENCE [LARGE SCALE GENOMIC DNA]</scope>
    <source>
        <strain evidence="2 3">DP05</strain>
    </source>
</reference>
<feature type="domain" description="YjiS-like" evidence="1">
    <location>
        <begin position="31"/>
        <end position="61"/>
    </location>
</feature>
<dbReference type="Proteomes" id="UP000476030">
    <property type="component" value="Unassembled WGS sequence"/>
</dbReference>
<keyword evidence="3" id="KW-1185">Reference proteome</keyword>
<proteinExistence type="predicted"/>
<organism evidence="2 3">
    <name type="scientific">Sneathiella litorea</name>
    <dbReference type="NCBI Taxonomy" id="2606216"/>
    <lineage>
        <taxon>Bacteria</taxon>
        <taxon>Pseudomonadati</taxon>
        <taxon>Pseudomonadota</taxon>
        <taxon>Alphaproteobacteria</taxon>
        <taxon>Sneathiellales</taxon>
        <taxon>Sneathiellaceae</taxon>
        <taxon>Sneathiella</taxon>
    </lineage>
</organism>
<evidence type="ECO:0000313" key="2">
    <source>
        <dbReference type="EMBL" id="MZR32432.1"/>
    </source>
</evidence>
<dbReference type="InterPro" id="IPR009506">
    <property type="entry name" value="YjiS-like"/>
</dbReference>
<dbReference type="AlphaFoldDB" id="A0A6L8WDI7"/>
<comment type="caution">
    <text evidence="2">The sequence shown here is derived from an EMBL/GenBank/DDBJ whole genome shotgun (WGS) entry which is preliminary data.</text>
</comment>
<dbReference type="Pfam" id="PF06568">
    <property type="entry name" value="YjiS-like"/>
    <property type="match status" value="1"/>
</dbReference>
<evidence type="ECO:0000259" key="1">
    <source>
        <dbReference type="Pfam" id="PF06568"/>
    </source>
</evidence>
<accession>A0A6L8WDI7</accession>
<protein>
    <submittedName>
        <fullName evidence="2">DUF1127 domain-containing protein</fullName>
    </submittedName>
</protein>
<dbReference type="EMBL" id="WTUW01000009">
    <property type="protein sequence ID" value="MZR32432.1"/>
    <property type="molecule type" value="Genomic_DNA"/>
</dbReference>
<sequence>MATRTYTNGGNMQFAPVTGHVDNQGILGSIASTILNWQERASMRHQLASLDKEYLNDMGLSTSAVKLETSKSFWQS</sequence>
<dbReference type="RefSeq" id="WP_161317151.1">
    <property type="nucleotide sequence ID" value="NZ_WTUW01000009.1"/>
</dbReference>